<evidence type="ECO:0000256" key="9">
    <source>
        <dbReference type="ARBA" id="ARBA00023014"/>
    </source>
</evidence>
<keyword evidence="7 11" id="KW-0560">Oxidoreductase</keyword>
<evidence type="ECO:0000256" key="1">
    <source>
        <dbReference type="ARBA" id="ARBA00001974"/>
    </source>
</evidence>
<dbReference type="Gene3D" id="3.30.9.90">
    <property type="match status" value="1"/>
</dbReference>
<evidence type="ECO:0000256" key="11">
    <source>
        <dbReference type="RuleBase" id="RU366068"/>
    </source>
</evidence>
<comment type="function">
    <text evidence="11">Accepts electrons from ETF and reduces ubiquinone.</text>
</comment>
<comment type="cofactor">
    <cofactor evidence="11">
        <name>[4Fe-4S] cluster</name>
        <dbReference type="ChEBI" id="CHEBI:49883"/>
    </cofactor>
    <text evidence="11">Binds 1 [4Fe-4S] cluster.</text>
</comment>
<dbReference type="Proteomes" id="UP000694920">
    <property type="component" value="Unplaced"/>
</dbReference>
<sequence length="555" mass="60749">MASTMFTTSKILQRLQAASNRAYSEGTFPKITTHYTVVPRETDPRWKGINMERFADETDILIVGGGPAGMSAAIHARKLAEKHGRELRITLVEKASAVGGHILSGACIDPIALNELIPNWKELDAPLKTPVTEDKFAFLTEKGKIPIPIFKGMPMYNHGNYVVRLGHVVSWLGEQAEALGVEIYPGYAAAEILYHEDGSVKGIATNDVGIAKDGSPKENFERGMELHAKCTIFAEGCHGHLAKQLMKKLNLRENCEPQSYGIGLKEIWEIEASKHRPGAVEHTVGWPLNKNTYGGSFLYHLNEDTPLIAVGFVVGLDYSNPYLNPFKEFQRFKHHPSITSTLKGGKRIAYGARALIEGGFQSLPKLQFPGGCLVGCSAGFLNTAKIKGTHNAMKSGMLAAESAIDAIIDAETNASLTKGLEPKTYTEKIQNSWIYKELKSVRNIRPSFHTSMGLYGGMIYSGFSMLLGGREPWTLSHGGPDYSKLKPAAEVKPIEYPKPDNEISFDLLSSVALTGTNHEGDQPPHLTLMDDTIPVKRNLGIYDGPEGRFCPADSP</sequence>
<dbReference type="GO" id="GO:0051539">
    <property type="term" value="F:4 iron, 4 sulfur cluster binding"/>
    <property type="evidence" value="ECO:0007669"/>
    <property type="project" value="UniProtKB-UniRule"/>
</dbReference>
<dbReference type="InterPro" id="IPR007859">
    <property type="entry name" value="ETF-QO/FixX_C"/>
</dbReference>
<evidence type="ECO:0000256" key="2">
    <source>
        <dbReference type="ARBA" id="ARBA00022448"/>
    </source>
</evidence>
<feature type="domain" description="ETF-QO/FixC ubiquinone-binding" evidence="13">
    <location>
        <begin position="260"/>
        <end position="355"/>
    </location>
</feature>
<dbReference type="InterPro" id="IPR036188">
    <property type="entry name" value="FAD/NAD-bd_sf"/>
</dbReference>
<dbReference type="PANTHER" id="PTHR10617">
    <property type="entry name" value="ELECTRON TRANSFER FLAVOPROTEIN-UBIQUINONE OXIDOREDUCTASE"/>
    <property type="match status" value="1"/>
</dbReference>
<keyword evidence="6 11" id="KW-0249">Electron transport</keyword>
<dbReference type="SUPFAM" id="SSF54373">
    <property type="entry name" value="FAD-linked reductases, C-terminal domain"/>
    <property type="match status" value="1"/>
</dbReference>
<reference evidence="15" key="1">
    <citation type="submission" date="2025-08" db="UniProtKB">
        <authorList>
            <consortium name="RefSeq"/>
        </authorList>
    </citation>
    <scope>IDENTIFICATION</scope>
</reference>
<dbReference type="GO" id="GO:0004174">
    <property type="term" value="F:electron-transferring-flavoprotein dehydrogenase activity"/>
    <property type="evidence" value="ECO:0007669"/>
    <property type="project" value="UniProtKB-UniRule"/>
</dbReference>
<evidence type="ECO:0000256" key="8">
    <source>
        <dbReference type="ARBA" id="ARBA00023004"/>
    </source>
</evidence>
<keyword evidence="2 11" id="KW-0813">Transport</keyword>
<dbReference type="Gene3D" id="3.30.70.20">
    <property type="match status" value="1"/>
</dbReference>
<dbReference type="EC" id="1.5.5.1" evidence="11"/>
<dbReference type="PANTHER" id="PTHR10617:SF107">
    <property type="entry name" value="ELECTRON TRANSFER FLAVOPROTEIN-UBIQUINONE OXIDOREDUCTASE, MITOCHONDRIAL"/>
    <property type="match status" value="1"/>
</dbReference>
<dbReference type="GO" id="GO:0005743">
    <property type="term" value="C:mitochondrial inner membrane"/>
    <property type="evidence" value="ECO:0007669"/>
    <property type="project" value="TreeGrafter"/>
</dbReference>
<evidence type="ECO:0000256" key="6">
    <source>
        <dbReference type="ARBA" id="ARBA00022982"/>
    </source>
</evidence>
<accession>A0AAJ7BSW0</accession>
<evidence type="ECO:0000256" key="5">
    <source>
        <dbReference type="ARBA" id="ARBA00022827"/>
    </source>
</evidence>
<name>A0AAJ7BSW0_CEPCN</name>
<dbReference type="InterPro" id="IPR049398">
    <property type="entry name" value="ETF-QO/FixC_UQ-bd"/>
</dbReference>
<dbReference type="RefSeq" id="XP_015593482.1">
    <property type="nucleotide sequence ID" value="XM_015737996.2"/>
</dbReference>
<dbReference type="PRINTS" id="PR00411">
    <property type="entry name" value="PNDRDTASEI"/>
</dbReference>
<comment type="cofactor">
    <cofactor evidence="1 11">
        <name>FAD</name>
        <dbReference type="ChEBI" id="CHEBI:57692"/>
    </cofactor>
</comment>
<dbReference type="Pfam" id="PF05187">
    <property type="entry name" value="Fer4_ETF_QO"/>
    <property type="match status" value="1"/>
</dbReference>
<dbReference type="SUPFAM" id="SSF51905">
    <property type="entry name" value="FAD/NAD(P)-binding domain"/>
    <property type="match status" value="1"/>
</dbReference>
<evidence type="ECO:0000256" key="3">
    <source>
        <dbReference type="ARBA" id="ARBA00022630"/>
    </source>
</evidence>
<comment type="catalytic activity">
    <reaction evidence="11">
        <text>a ubiquinone + reduced [electron-transfer flavoprotein] = a ubiquinol + oxidized [electron-transfer flavoprotein] + H(+)</text>
        <dbReference type="Rhea" id="RHEA:24052"/>
        <dbReference type="Rhea" id="RHEA-COMP:9565"/>
        <dbReference type="Rhea" id="RHEA-COMP:9566"/>
        <dbReference type="Rhea" id="RHEA-COMP:10685"/>
        <dbReference type="Rhea" id="RHEA-COMP:10686"/>
        <dbReference type="ChEBI" id="CHEBI:15378"/>
        <dbReference type="ChEBI" id="CHEBI:16389"/>
        <dbReference type="ChEBI" id="CHEBI:17976"/>
        <dbReference type="ChEBI" id="CHEBI:57692"/>
        <dbReference type="ChEBI" id="CHEBI:58307"/>
        <dbReference type="EC" id="1.5.5.1"/>
    </reaction>
</comment>
<keyword evidence="4 11" id="KW-0479">Metal-binding</keyword>
<evidence type="ECO:0000259" key="12">
    <source>
        <dbReference type="Pfam" id="PF05187"/>
    </source>
</evidence>
<evidence type="ECO:0000259" key="13">
    <source>
        <dbReference type="Pfam" id="PF21162"/>
    </source>
</evidence>
<keyword evidence="5 11" id="KW-0274">FAD</keyword>
<dbReference type="InterPro" id="IPR040156">
    <property type="entry name" value="ETF-QO"/>
</dbReference>
<gene>
    <name evidence="15" type="primary">LOC107266933</name>
</gene>
<protein>
    <recommendedName>
        <fullName evidence="11">Electron transfer flavoprotein-ubiquinone oxidoreductase</fullName>
        <shortName evidence="11">ETF-QO</shortName>
        <ecNumber evidence="11">1.5.5.1</ecNumber>
    </recommendedName>
</protein>
<evidence type="ECO:0000313" key="15">
    <source>
        <dbReference type="RefSeq" id="XP_015593482.1"/>
    </source>
</evidence>
<dbReference type="Pfam" id="PF13450">
    <property type="entry name" value="NAD_binding_8"/>
    <property type="match status" value="1"/>
</dbReference>
<dbReference type="AlphaFoldDB" id="A0AAJ7BSW0"/>
<dbReference type="GO" id="GO:0046872">
    <property type="term" value="F:metal ion binding"/>
    <property type="evidence" value="ECO:0007669"/>
    <property type="project" value="UniProtKB-KW"/>
</dbReference>
<evidence type="ECO:0000256" key="4">
    <source>
        <dbReference type="ARBA" id="ARBA00022723"/>
    </source>
</evidence>
<evidence type="ECO:0000313" key="14">
    <source>
        <dbReference type="Proteomes" id="UP000694920"/>
    </source>
</evidence>
<dbReference type="GeneID" id="107266933"/>
<keyword evidence="9 11" id="KW-0411">Iron-sulfur</keyword>
<proteinExistence type="predicted"/>
<organism evidence="14 15">
    <name type="scientific">Cephus cinctus</name>
    <name type="common">Wheat stem sawfly</name>
    <dbReference type="NCBI Taxonomy" id="211228"/>
    <lineage>
        <taxon>Eukaryota</taxon>
        <taxon>Metazoa</taxon>
        <taxon>Ecdysozoa</taxon>
        <taxon>Arthropoda</taxon>
        <taxon>Hexapoda</taxon>
        <taxon>Insecta</taxon>
        <taxon>Pterygota</taxon>
        <taxon>Neoptera</taxon>
        <taxon>Endopterygota</taxon>
        <taxon>Hymenoptera</taxon>
        <taxon>Cephoidea</taxon>
        <taxon>Cephidae</taxon>
        <taxon>Cephus</taxon>
    </lineage>
</organism>
<dbReference type="Pfam" id="PF21162">
    <property type="entry name" value="ETFQO_UQ-bd"/>
    <property type="match status" value="1"/>
</dbReference>
<dbReference type="CTD" id="36031"/>
<feature type="domain" description="ETF-QO/FixX C-terminal" evidence="12">
    <location>
        <begin position="502"/>
        <end position="553"/>
    </location>
</feature>
<dbReference type="Gene3D" id="3.50.50.60">
    <property type="entry name" value="FAD/NAD(P)-binding domain"/>
    <property type="match status" value="1"/>
</dbReference>
<keyword evidence="14" id="KW-1185">Reference proteome</keyword>
<keyword evidence="10 11" id="KW-0830">Ubiquinone</keyword>
<evidence type="ECO:0000256" key="10">
    <source>
        <dbReference type="ARBA" id="ARBA00023075"/>
    </source>
</evidence>
<keyword evidence="8 11" id="KW-0408">Iron</keyword>
<evidence type="ECO:0000256" key="7">
    <source>
        <dbReference type="ARBA" id="ARBA00023002"/>
    </source>
</evidence>
<keyword evidence="3 11" id="KW-0285">Flavoprotein</keyword>